<evidence type="ECO:0000256" key="1">
    <source>
        <dbReference type="SAM" id="MobiDB-lite"/>
    </source>
</evidence>
<protein>
    <recommendedName>
        <fullName evidence="4">AT hook domain-containing protein family protein</fullName>
    </recommendedName>
</protein>
<evidence type="ECO:0000313" key="3">
    <source>
        <dbReference type="Proteomes" id="UP000235786"/>
    </source>
</evidence>
<feature type="region of interest" description="Disordered" evidence="1">
    <location>
        <begin position="1"/>
        <end position="49"/>
    </location>
</feature>
<reference evidence="2 3" key="1">
    <citation type="submission" date="2016-04" db="EMBL/GenBank/DDBJ databases">
        <title>A degradative enzymes factory behind the ericoid mycorrhizal symbiosis.</title>
        <authorList>
            <consortium name="DOE Joint Genome Institute"/>
            <person name="Martino E."/>
            <person name="Morin E."/>
            <person name="Grelet G."/>
            <person name="Kuo A."/>
            <person name="Kohler A."/>
            <person name="Daghino S."/>
            <person name="Barry K."/>
            <person name="Choi C."/>
            <person name="Cichocki N."/>
            <person name="Clum A."/>
            <person name="Copeland A."/>
            <person name="Hainaut M."/>
            <person name="Haridas S."/>
            <person name="Labutti K."/>
            <person name="Lindquist E."/>
            <person name="Lipzen A."/>
            <person name="Khouja H.-R."/>
            <person name="Murat C."/>
            <person name="Ohm R."/>
            <person name="Olson A."/>
            <person name="Spatafora J."/>
            <person name="Veneault-Fourrey C."/>
            <person name="Henrissat B."/>
            <person name="Grigoriev I."/>
            <person name="Martin F."/>
            <person name="Perotto S."/>
        </authorList>
    </citation>
    <scope>NUCLEOTIDE SEQUENCE [LARGE SCALE GENOMIC DNA]</scope>
    <source>
        <strain evidence="2 3">F</strain>
    </source>
</reference>
<dbReference type="SUPFAM" id="SSF50494">
    <property type="entry name" value="Trypsin-like serine proteases"/>
    <property type="match status" value="1"/>
</dbReference>
<sequence>MSGKAHTSRASNSAQTSSPSSTSQPLVDTIPSPITFTTPSSSSTPPGSIALISSGSKLPNLKIPELTLLRKKKRQLSSTASSTLASLPNPGHLNALLSTLIFAQHEAGTAVCIHPSGWLLTCAHCFGDNEEEYRDCEKRKWLLYFTSQAVLVECRAWDPRRDLALLKIIAIETPAPVTPGSVPVFNYLKLREATPKSRLQMFCIGQPGGDDFEAEGNKKTQYNLLEISEGRFKGMVKGQDPQDSGDIGSLMHDCWAYWGHSGAPLVSFEDGSLVGLHSSWDDKTAMRHGVPGVAIKEFLRGNLSQIGELREGVNIGTSANPILLT</sequence>
<dbReference type="EMBL" id="KZ613938">
    <property type="protein sequence ID" value="PMD47291.1"/>
    <property type="molecule type" value="Genomic_DNA"/>
</dbReference>
<proteinExistence type="predicted"/>
<dbReference type="OrthoDB" id="4217619at2759"/>
<organism evidence="2 3">
    <name type="scientific">Hyaloscypha variabilis (strain UAMH 11265 / GT02V1 / F)</name>
    <name type="common">Meliniomyces variabilis</name>
    <dbReference type="NCBI Taxonomy" id="1149755"/>
    <lineage>
        <taxon>Eukaryota</taxon>
        <taxon>Fungi</taxon>
        <taxon>Dikarya</taxon>
        <taxon>Ascomycota</taxon>
        <taxon>Pezizomycotina</taxon>
        <taxon>Leotiomycetes</taxon>
        <taxon>Helotiales</taxon>
        <taxon>Hyaloscyphaceae</taxon>
        <taxon>Hyaloscypha</taxon>
        <taxon>Hyaloscypha variabilis</taxon>
    </lineage>
</organism>
<dbReference type="Gene3D" id="2.40.10.120">
    <property type="match status" value="1"/>
</dbReference>
<dbReference type="InterPro" id="IPR009003">
    <property type="entry name" value="Peptidase_S1_PA"/>
</dbReference>
<feature type="compositionally biased region" description="Low complexity" evidence="1">
    <location>
        <begin position="8"/>
        <end position="46"/>
    </location>
</feature>
<dbReference type="AlphaFoldDB" id="A0A2J6S954"/>
<evidence type="ECO:0008006" key="4">
    <source>
        <dbReference type="Google" id="ProtNLM"/>
    </source>
</evidence>
<dbReference type="Proteomes" id="UP000235786">
    <property type="component" value="Unassembled WGS sequence"/>
</dbReference>
<accession>A0A2J6S954</accession>
<dbReference type="STRING" id="1149755.A0A2J6S954"/>
<keyword evidence="3" id="KW-1185">Reference proteome</keyword>
<evidence type="ECO:0000313" key="2">
    <source>
        <dbReference type="EMBL" id="PMD47291.1"/>
    </source>
</evidence>
<dbReference type="Pfam" id="PF13365">
    <property type="entry name" value="Trypsin_2"/>
    <property type="match status" value="1"/>
</dbReference>
<gene>
    <name evidence="2" type="ORF">L207DRAFT_506295</name>
</gene>
<name>A0A2J6S954_HYAVF</name>